<comment type="caution">
    <text evidence="3">The sequence shown here is derived from an EMBL/GenBank/DDBJ whole genome shotgun (WGS) entry which is preliminary data.</text>
</comment>
<dbReference type="CDD" id="cd03443">
    <property type="entry name" value="PaaI_thioesterase"/>
    <property type="match status" value="1"/>
</dbReference>
<sequence>MNFVDYLEIEYIKDKDGEILTRIPIKNYCLNINNIVHGGVIMTLIDTACGKKASEIFGEVEIVTTEGYTNFLRPAHDTAYLYAKCNVRKKGRHIVNIDCDVFDDNCKLIAIGRFSFFKPN</sequence>
<dbReference type="AlphaFoldDB" id="A0A6N7VQS4"/>
<dbReference type="RefSeq" id="WP_154539117.1">
    <property type="nucleotide sequence ID" value="NZ_JAXDSU010000040.1"/>
</dbReference>
<protein>
    <submittedName>
        <fullName evidence="3">PaaI family thioesterase</fullName>
    </submittedName>
</protein>
<dbReference type="GO" id="GO:0016289">
    <property type="term" value="F:acyl-CoA hydrolase activity"/>
    <property type="evidence" value="ECO:0007669"/>
    <property type="project" value="UniProtKB-ARBA"/>
</dbReference>
<dbReference type="InterPro" id="IPR003736">
    <property type="entry name" value="PAAI_dom"/>
</dbReference>
<name>A0A6N7VQS4_9FIRM</name>
<dbReference type="EMBL" id="VULQ01000002">
    <property type="protein sequence ID" value="MSS77206.1"/>
    <property type="molecule type" value="Genomic_DNA"/>
</dbReference>
<reference evidence="3 4" key="1">
    <citation type="submission" date="2019-08" db="EMBL/GenBank/DDBJ databases">
        <title>In-depth cultivation of the pig gut microbiome towards novel bacterial diversity and tailored functional studies.</title>
        <authorList>
            <person name="Wylensek D."/>
            <person name="Hitch T.C.A."/>
            <person name="Clavel T."/>
        </authorList>
    </citation>
    <scope>NUCLEOTIDE SEQUENCE [LARGE SCALE GENOMIC DNA]</scope>
    <source>
        <strain evidence="3 4">WCA-380-WT-2B</strain>
    </source>
</reference>
<dbReference type="Gene3D" id="3.10.129.10">
    <property type="entry name" value="Hotdog Thioesterase"/>
    <property type="match status" value="1"/>
</dbReference>
<dbReference type="Proteomes" id="UP000441925">
    <property type="component" value="Unassembled WGS sequence"/>
</dbReference>
<keyword evidence="4" id="KW-1185">Reference proteome</keyword>
<keyword evidence="1" id="KW-0378">Hydrolase</keyword>
<dbReference type="InterPro" id="IPR052723">
    <property type="entry name" value="Acyl-CoA_thioesterase_PaaI"/>
</dbReference>
<gene>
    <name evidence="3" type="ORF">FYJ26_02025</name>
</gene>
<feature type="domain" description="Thioesterase" evidence="2">
    <location>
        <begin position="33"/>
        <end position="109"/>
    </location>
</feature>
<dbReference type="PANTHER" id="PTHR42856">
    <property type="entry name" value="ACYL-COENZYME A THIOESTERASE PAAI"/>
    <property type="match status" value="1"/>
</dbReference>
<dbReference type="PANTHER" id="PTHR42856:SF1">
    <property type="entry name" value="ACYL-COENZYME A THIOESTERASE PAAI"/>
    <property type="match status" value="1"/>
</dbReference>
<evidence type="ECO:0000313" key="4">
    <source>
        <dbReference type="Proteomes" id="UP000441925"/>
    </source>
</evidence>
<dbReference type="NCBIfam" id="TIGR00369">
    <property type="entry name" value="unchar_dom_1"/>
    <property type="match status" value="1"/>
</dbReference>
<dbReference type="SUPFAM" id="SSF54637">
    <property type="entry name" value="Thioesterase/thiol ester dehydrase-isomerase"/>
    <property type="match status" value="1"/>
</dbReference>
<dbReference type="Pfam" id="PF03061">
    <property type="entry name" value="4HBT"/>
    <property type="match status" value="1"/>
</dbReference>
<proteinExistence type="predicted"/>
<evidence type="ECO:0000256" key="1">
    <source>
        <dbReference type="ARBA" id="ARBA00022801"/>
    </source>
</evidence>
<evidence type="ECO:0000259" key="2">
    <source>
        <dbReference type="Pfam" id="PF03061"/>
    </source>
</evidence>
<organism evidence="3 4">
    <name type="scientific">Anaerococcus porci</name>
    <dbReference type="NCBI Taxonomy" id="2652269"/>
    <lineage>
        <taxon>Bacteria</taxon>
        <taxon>Bacillati</taxon>
        <taxon>Bacillota</taxon>
        <taxon>Tissierellia</taxon>
        <taxon>Tissierellales</taxon>
        <taxon>Peptoniphilaceae</taxon>
        <taxon>Anaerococcus</taxon>
    </lineage>
</organism>
<evidence type="ECO:0000313" key="3">
    <source>
        <dbReference type="EMBL" id="MSS77206.1"/>
    </source>
</evidence>
<dbReference type="InterPro" id="IPR006683">
    <property type="entry name" value="Thioestr_dom"/>
</dbReference>
<accession>A0A6N7VQS4</accession>
<dbReference type="InterPro" id="IPR029069">
    <property type="entry name" value="HotDog_dom_sf"/>
</dbReference>